<dbReference type="InParanoid" id="E3N9F7"/>
<evidence type="ECO:0000313" key="2">
    <source>
        <dbReference type="Proteomes" id="UP000008281"/>
    </source>
</evidence>
<evidence type="ECO:0000313" key="1">
    <source>
        <dbReference type="EMBL" id="EFO90307.1"/>
    </source>
</evidence>
<reference evidence="1" key="1">
    <citation type="submission" date="2007-07" db="EMBL/GenBank/DDBJ databases">
        <title>PCAP assembly of the Caenorhabditis remanei genome.</title>
        <authorList>
            <consortium name="The Caenorhabditis remanei Sequencing Consortium"/>
            <person name="Wilson R.K."/>
        </authorList>
    </citation>
    <scope>NUCLEOTIDE SEQUENCE [LARGE SCALE GENOMIC DNA]</scope>
    <source>
        <strain evidence="1">PB4641</strain>
    </source>
</reference>
<name>E3N9F7_CAERE</name>
<sequence length="27" mass="3232">MEHTFPLLKLPKNVIIEVIKNFPLRQL</sequence>
<dbReference type="Proteomes" id="UP000008281">
    <property type="component" value="Unassembled WGS sequence"/>
</dbReference>
<dbReference type="HOGENOM" id="CLU_221669_0_0_1"/>
<proteinExistence type="predicted"/>
<dbReference type="EMBL" id="DS268565">
    <property type="protein sequence ID" value="EFO90307.1"/>
    <property type="molecule type" value="Genomic_DNA"/>
</dbReference>
<dbReference type="AlphaFoldDB" id="E3N9F7"/>
<organism evidence="2">
    <name type="scientific">Caenorhabditis remanei</name>
    <name type="common">Caenorhabditis vulgaris</name>
    <dbReference type="NCBI Taxonomy" id="31234"/>
    <lineage>
        <taxon>Eukaryota</taxon>
        <taxon>Metazoa</taxon>
        <taxon>Ecdysozoa</taxon>
        <taxon>Nematoda</taxon>
        <taxon>Chromadorea</taxon>
        <taxon>Rhabditida</taxon>
        <taxon>Rhabditina</taxon>
        <taxon>Rhabditomorpha</taxon>
        <taxon>Rhabditoidea</taxon>
        <taxon>Rhabditidae</taxon>
        <taxon>Peloderinae</taxon>
        <taxon>Caenorhabditis</taxon>
    </lineage>
</organism>
<gene>
    <name evidence="1" type="ORF">CRE_23092</name>
</gene>
<protein>
    <submittedName>
        <fullName evidence="1">Uncharacterized protein</fullName>
    </submittedName>
</protein>
<accession>E3N9F7</accession>
<keyword evidence="2" id="KW-1185">Reference proteome</keyword>